<comment type="caution">
    <text evidence="2">The sequence shown here is derived from an EMBL/GenBank/DDBJ whole genome shotgun (WGS) entry which is preliminary data.</text>
</comment>
<proteinExistence type="predicted"/>
<evidence type="ECO:0000313" key="3">
    <source>
        <dbReference type="Proteomes" id="UP000645555"/>
    </source>
</evidence>
<protein>
    <submittedName>
        <fullName evidence="2">Uncharacterized protein</fullName>
    </submittedName>
</protein>
<evidence type="ECO:0000313" key="2">
    <source>
        <dbReference type="EMBL" id="GGX80376.1"/>
    </source>
</evidence>
<dbReference type="AlphaFoldDB" id="A0A918NM80"/>
<organism evidence="2 3">
    <name type="scientific">Streptomyces fructofermentans</name>
    <dbReference type="NCBI Taxonomy" id="152141"/>
    <lineage>
        <taxon>Bacteria</taxon>
        <taxon>Bacillati</taxon>
        <taxon>Actinomycetota</taxon>
        <taxon>Actinomycetes</taxon>
        <taxon>Kitasatosporales</taxon>
        <taxon>Streptomycetaceae</taxon>
        <taxon>Streptomyces</taxon>
    </lineage>
</organism>
<dbReference type="EMBL" id="BMWD01000022">
    <property type="protein sequence ID" value="GGX80376.1"/>
    <property type="molecule type" value="Genomic_DNA"/>
</dbReference>
<reference evidence="2" key="1">
    <citation type="journal article" date="2014" name="Int. J. Syst. Evol. Microbiol.">
        <title>Complete genome sequence of Corynebacterium casei LMG S-19264T (=DSM 44701T), isolated from a smear-ripened cheese.</title>
        <authorList>
            <consortium name="US DOE Joint Genome Institute (JGI-PGF)"/>
            <person name="Walter F."/>
            <person name="Albersmeier A."/>
            <person name="Kalinowski J."/>
            <person name="Ruckert C."/>
        </authorList>
    </citation>
    <scope>NUCLEOTIDE SEQUENCE</scope>
    <source>
        <strain evidence="2">JCM 4956</strain>
    </source>
</reference>
<keyword evidence="3" id="KW-1185">Reference proteome</keyword>
<feature type="region of interest" description="Disordered" evidence="1">
    <location>
        <begin position="1"/>
        <end position="42"/>
    </location>
</feature>
<feature type="compositionally biased region" description="Basic and acidic residues" evidence="1">
    <location>
        <begin position="10"/>
        <end position="23"/>
    </location>
</feature>
<name>A0A918NM80_9ACTN</name>
<dbReference type="Proteomes" id="UP000645555">
    <property type="component" value="Unassembled WGS sequence"/>
</dbReference>
<evidence type="ECO:0000256" key="1">
    <source>
        <dbReference type="SAM" id="MobiDB-lite"/>
    </source>
</evidence>
<gene>
    <name evidence="2" type="ORF">GCM10010515_55090</name>
</gene>
<accession>A0A918NM80</accession>
<reference evidence="2" key="2">
    <citation type="submission" date="2020-09" db="EMBL/GenBank/DDBJ databases">
        <authorList>
            <person name="Sun Q."/>
            <person name="Ohkuma M."/>
        </authorList>
    </citation>
    <scope>NUCLEOTIDE SEQUENCE</scope>
    <source>
        <strain evidence="2">JCM 4956</strain>
    </source>
</reference>
<feature type="compositionally biased region" description="Pro residues" evidence="1">
    <location>
        <begin position="27"/>
        <end position="39"/>
    </location>
</feature>
<sequence>MRQRVTNRPEQIRWPRQPFDDKTAPVNTPPPPTDPPLPVRDPRVRDLALDPADMHALVAGLVLPGEASMYVMSAMETSRELIRHSYFRYEFATVAVTHSLFALEHVLAERLATNEPLHDLIERAAEAGLITAGLAAELDLSRLLRDKLTQGTASSAALRPVQAVAMVRAVFDAVSLLLRPPSAAETTSLGVGGAQPEGELARLWEDHLSALFPDGFRGVDFDGVDLVLLDADVAGLVRRELNDGLDDSGIARLWGCIADLDRIVPRINEEYCASYFTKLRTMAQIAAAPHTPTAT</sequence>